<dbReference type="GO" id="GO:0031902">
    <property type="term" value="C:late endosome membrane"/>
    <property type="evidence" value="ECO:0007669"/>
    <property type="project" value="TreeGrafter"/>
</dbReference>
<evidence type="ECO:0000256" key="1">
    <source>
        <dbReference type="ARBA" id="ARBA00004211"/>
    </source>
</evidence>
<evidence type="ECO:0000256" key="5">
    <source>
        <dbReference type="ARBA" id="ARBA00022989"/>
    </source>
</evidence>
<dbReference type="CDD" id="cd15861">
    <property type="entry name" value="SNARE_SNAP25N_23N_29N_SEC9N"/>
    <property type="match status" value="1"/>
</dbReference>
<evidence type="ECO:0000256" key="7">
    <source>
        <dbReference type="SAM" id="Phobius"/>
    </source>
</evidence>
<dbReference type="GO" id="GO:0005794">
    <property type="term" value="C:Golgi apparatus"/>
    <property type="evidence" value="ECO:0007669"/>
    <property type="project" value="TreeGrafter"/>
</dbReference>
<dbReference type="InterPro" id="IPR044766">
    <property type="entry name" value="NPSN/SNAP25-like_N_SNARE"/>
</dbReference>
<dbReference type="SMART" id="SM00397">
    <property type="entry name" value="t_SNARE"/>
    <property type="match status" value="1"/>
</dbReference>
<dbReference type="Pfam" id="PF12352">
    <property type="entry name" value="V-SNARE_C"/>
    <property type="match status" value="1"/>
</dbReference>
<keyword evidence="5 7" id="KW-1133">Transmembrane helix</keyword>
<evidence type="ECO:0000313" key="9">
    <source>
        <dbReference type="EMBL" id="GFR50445.1"/>
    </source>
</evidence>
<dbReference type="Gene3D" id="1.20.5.110">
    <property type="match status" value="1"/>
</dbReference>
<dbReference type="PANTHER" id="PTHR21230:SF79">
    <property type="entry name" value="T-SNARE COILED-COIL HOMOLOGY DOMAIN-CONTAINING PROTEIN"/>
    <property type="match status" value="1"/>
</dbReference>
<sequence length="305" mass="33247">MPPKGSRQVEDAVAVEEIVFERTEQEEQCDRIFKDLDKAFKKLNKLTKPDKIHGQIKSIVASLKEAKALIKDFEREARADNMSPGELAARKKVLVSQLNGYIEMKKAFEQAEGSKADLMTGAQGEVELGLEGMSMQALMNKGRKDMKETDEALNRAQRIVEDTKEVGRQVAATVGEQTKKMEDIMDKLNDMEFTMKKASKVIRDITRGLLTDKCIAFLLLLVVVGVVAIIVVKIIKPNHKKVVEGAQAAISNITSAINSTSAGSTAIGAVSGAASQAADAVSSVTGRRLLLEKALRHVLELNATL</sequence>
<evidence type="ECO:0000256" key="4">
    <source>
        <dbReference type="ARBA" id="ARBA00022927"/>
    </source>
</evidence>
<evidence type="ECO:0000313" key="10">
    <source>
        <dbReference type="Proteomes" id="UP001054857"/>
    </source>
</evidence>
<dbReference type="GO" id="GO:0031201">
    <property type="term" value="C:SNARE complex"/>
    <property type="evidence" value="ECO:0007669"/>
    <property type="project" value="InterPro"/>
</dbReference>
<evidence type="ECO:0000256" key="3">
    <source>
        <dbReference type="ARBA" id="ARBA00022692"/>
    </source>
</evidence>
<dbReference type="GO" id="GO:0015031">
    <property type="term" value="P:protein transport"/>
    <property type="evidence" value="ECO:0007669"/>
    <property type="project" value="UniProtKB-KW"/>
</dbReference>
<evidence type="ECO:0000256" key="6">
    <source>
        <dbReference type="ARBA" id="ARBA00023136"/>
    </source>
</evidence>
<dbReference type="GO" id="GO:0006906">
    <property type="term" value="P:vesicle fusion"/>
    <property type="evidence" value="ECO:0007669"/>
    <property type="project" value="TreeGrafter"/>
</dbReference>
<feature type="transmembrane region" description="Helical" evidence="7">
    <location>
        <begin position="215"/>
        <end position="235"/>
    </location>
</feature>
<evidence type="ECO:0000259" key="8">
    <source>
        <dbReference type="PROSITE" id="PS50192"/>
    </source>
</evidence>
<protein>
    <recommendedName>
        <fullName evidence="8">t-SNARE coiled-coil homology domain-containing protein</fullName>
    </recommendedName>
</protein>
<dbReference type="GO" id="GO:0012507">
    <property type="term" value="C:ER to Golgi transport vesicle membrane"/>
    <property type="evidence" value="ECO:0007669"/>
    <property type="project" value="TreeGrafter"/>
</dbReference>
<keyword evidence="6 7" id="KW-0472">Membrane</keyword>
<dbReference type="GO" id="GO:0005789">
    <property type="term" value="C:endoplasmic reticulum membrane"/>
    <property type="evidence" value="ECO:0007669"/>
    <property type="project" value="TreeGrafter"/>
</dbReference>
<dbReference type="GO" id="GO:0000149">
    <property type="term" value="F:SNARE binding"/>
    <property type="evidence" value="ECO:0007669"/>
    <property type="project" value="TreeGrafter"/>
</dbReference>
<comment type="caution">
    <text evidence="9">The sequence shown here is derived from an EMBL/GenBank/DDBJ whole genome shotgun (WGS) entry which is preliminary data.</text>
</comment>
<keyword evidence="4" id="KW-0653">Protein transport</keyword>
<dbReference type="Proteomes" id="UP001054857">
    <property type="component" value="Unassembled WGS sequence"/>
</dbReference>
<feature type="domain" description="T-SNARE coiled-coil homology" evidence="8">
    <location>
        <begin position="143"/>
        <end position="205"/>
    </location>
</feature>
<name>A0AAD3DYM8_9CHLO</name>
<keyword evidence="10" id="KW-1185">Reference proteome</keyword>
<dbReference type="GO" id="GO:0005484">
    <property type="term" value="F:SNAP receptor activity"/>
    <property type="evidence" value="ECO:0007669"/>
    <property type="project" value="InterPro"/>
</dbReference>
<dbReference type="InterPro" id="IPR000727">
    <property type="entry name" value="T_SNARE_dom"/>
</dbReference>
<comment type="subcellular location">
    <subcellularLocation>
        <location evidence="1">Membrane</location>
        <topology evidence="1">Single-pass type IV membrane protein</topology>
    </subcellularLocation>
</comment>
<dbReference type="AlphaFoldDB" id="A0AAD3DYM8"/>
<organism evidence="9 10">
    <name type="scientific">Astrephomene gubernaculifera</name>
    <dbReference type="NCBI Taxonomy" id="47775"/>
    <lineage>
        <taxon>Eukaryota</taxon>
        <taxon>Viridiplantae</taxon>
        <taxon>Chlorophyta</taxon>
        <taxon>core chlorophytes</taxon>
        <taxon>Chlorophyceae</taxon>
        <taxon>CS clade</taxon>
        <taxon>Chlamydomonadales</taxon>
        <taxon>Astrephomenaceae</taxon>
        <taxon>Astrephomene</taxon>
    </lineage>
</organism>
<dbReference type="EMBL" id="BMAR01000037">
    <property type="protein sequence ID" value="GFR50445.1"/>
    <property type="molecule type" value="Genomic_DNA"/>
</dbReference>
<dbReference type="PANTHER" id="PTHR21230">
    <property type="entry name" value="VESICLE TRANSPORT V-SNARE PROTEIN VTI1-RELATED"/>
    <property type="match status" value="1"/>
</dbReference>
<accession>A0AAD3DYM8</accession>
<dbReference type="SUPFAM" id="SSF58038">
    <property type="entry name" value="SNARE fusion complex"/>
    <property type="match status" value="1"/>
</dbReference>
<proteinExistence type="predicted"/>
<keyword evidence="2" id="KW-0813">Transport</keyword>
<reference evidence="9 10" key="1">
    <citation type="journal article" date="2021" name="Sci. Rep.">
        <title>Genome sequencing of the multicellular alga Astrephomene provides insights into convergent evolution of germ-soma differentiation.</title>
        <authorList>
            <person name="Yamashita S."/>
            <person name="Yamamoto K."/>
            <person name="Matsuzaki R."/>
            <person name="Suzuki S."/>
            <person name="Yamaguchi H."/>
            <person name="Hirooka S."/>
            <person name="Minakuchi Y."/>
            <person name="Miyagishima S."/>
            <person name="Kawachi M."/>
            <person name="Toyoda A."/>
            <person name="Nozaki H."/>
        </authorList>
    </citation>
    <scope>NUCLEOTIDE SEQUENCE [LARGE SCALE GENOMIC DNA]</scope>
    <source>
        <strain evidence="9 10">NIES-4017</strain>
    </source>
</reference>
<gene>
    <name evidence="9" type="ORF">Agub_g12666</name>
</gene>
<keyword evidence="3 7" id="KW-0812">Transmembrane</keyword>
<evidence type="ECO:0000256" key="2">
    <source>
        <dbReference type="ARBA" id="ARBA00022448"/>
    </source>
</evidence>
<dbReference type="PROSITE" id="PS50192">
    <property type="entry name" value="T_SNARE"/>
    <property type="match status" value="1"/>
</dbReference>